<dbReference type="InterPro" id="IPR005323">
    <property type="entry name" value="CBM41_pullulanase"/>
</dbReference>
<dbReference type="RefSeq" id="WP_011423177.1">
    <property type="nucleotide sequence ID" value="NC_011891.1"/>
</dbReference>
<name>B8JBJ3_ANAD2</name>
<evidence type="ECO:0000313" key="8">
    <source>
        <dbReference type="Proteomes" id="UP000007089"/>
    </source>
</evidence>
<evidence type="ECO:0000256" key="3">
    <source>
        <dbReference type="ARBA" id="ARBA00022801"/>
    </source>
</evidence>
<dbReference type="GO" id="GO:0030246">
    <property type="term" value="F:carbohydrate binding"/>
    <property type="evidence" value="ECO:0007669"/>
    <property type="project" value="InterPro"/>
</dbReference>
<feature type="signal peptide" evidence="5">
    <location>
        <begin position="1"/>
        <end position="25"/>
    </location>
</feature>
<protein>
    <submittedName>
        <fullName evidence="7">Pullanase-associated protein</fullName>
    </submittedName>
</protein>
<gene>
    <name evidence="7" type="ordered locus">A2cp1_4284</name>
</gene>
<feature type="domain" description="Pullulanase carbohydrate-binding module 41" evidence="6">
    <location>
        <begin position="36"/>
        <end position="149"/>
    </location>
</feature>
<dbReference type="Gene3D" id="2.60.40.1110">
    <property type="match status" value="1"/>
</dbReference>
<evidence type="ECO:0000256" key="1">
    <source>
        <dbReference type="ARBA" id="ARBA00008061"/>
    </source>
</evidence>
<evidence type="ECO:0000256" key="4">
    <source>
        <dbReference type="ARBA" id="ARBA00023295"/>
    </source>
</evidence>
<feature type="chain" id="PRO_5002872500" evidence="5">
    <location>
        <begin position="26"/>
        <end position="160"/>
    </location>
</feature>
<evidence type="ECO:0000256" key="5">
    <source>
        <dbReference type="SAM" id="SignalP"/>
    </source>
</evidence>
<proteinExistence type="inferred from homology"/>
<reference evidence="7" key="1">
    <citation type="submission" date="2009-01" db="EMBL/GenBank/DDBJ databases">
        <title>Complete sequence of Anaeromyxobacter dehalogenans 2CP-1.</title>
        <authorList>
            <consortium name="US DOE Joint Genome Institute"/>
            <person name="Lucas S."/>
            <person name="Copeland A."/>
            <person name="Lapidus A."/>
            <person name="Glavina del Rio T."/>
            <person name="Dalin E."/>
            <person name="Tice H."/>
            <person name="Bruce D."/>
            <person name="Goodwin L."/>
            <person name="Pitluck S."/>
            <person name="Saunders E."/>
            <person name="Brettin T."/>
            <person name="Detter J.C."/>
            <person name="Han C."/>
            <person name="Larimer F."/>
            <person name="Land M."/>
            <person name="Hauser L."/>
            <person name="Kyrpides N."/>
            <person name="Ovchinnikova G."/>
            <person name="Beliaev A.S."/>
            <person name="Richardson P."/>
        </authorList>
    </citation>
    <scope>NUCLEOTIDE SEQUENCE</scope>
    <source>
        <strain evidence="7">2CP-1</strain>
    </source>
</reference>
<comment type="similarity">
    <text evidence="1">Belongs to the glycosyl hydrolase 13 family.</text>
</comment>
<dbReference type="Proteomes" id="UP000007089">
    <property type="component" value="Chromosome"/>
</dbReference>
<dbReference type="CAZy" id="CBM41">
    <property type="family name" value="Carbohydrate-Binding Module Family 41"/>
</dbReference>
<dbReference type="CDD" id="cd10315">
    <property type="entry name" value="CBM41_pullulanase"/>
    <property type="match status" value="1"/>
</dbReference>
<keyword evidence="4" id="KW-0326">Glycosidase</keyword>
<evidence type="ECO:0000259" key="6">
    <source>
        <dbReference type="Pfam" id="PF03714"/>
    </source>
</evidence>
<keyword evidence="2 5" id="KW-0732">Signal</keyword>
<dbReference type="InterPro" id="IPR013784">
    <property type="entry name" value="Carb-bd-like_fold"/>
</dbReference>
<dbReference type="SUPFAM" id="SSF49452">
    <property type="entry name" value="Starch-binding domain-like"/>
    <property type="match status" value="1"/>
</dbReference>
<evidence type="ECO:0000256" key="2">
    <source>
        <dbReference type="ARBA" id="ARBA00022729"/>
    </source>
</evidence>
<dbReference type="Pfam" id="PF03714">
    <property type="entry name" value="PUD"/>
    <property type="match status" value="1"/>
</dbReference>
<keyword evidence="8" id="KW-1185">Reference proteome</keyword>
<dbReference type="KEGG" id="acp:A2cp1_4284"/>
<evidence type="ECO:0000313" key="7">
    <source>
        <dbReference type="EMBL" id="ACL67601.1"/>
    </source>
</evidence>
<organism evidence="7 8">
    <name type="scientific">Anaeromyxobacter dehalogenans (strain ATCC BAA-258 / DSM 21875 / 2CP-1)</name>
    <dbReference type="NCBI Taxonomy" id="455488"/>
    <lineage>
        <taxon>Bacteria</taxon>
        <taxon>Pseudomonadati</taxon>
        <taxon>Myxococcota</taxon>
        <taxon>Myxococcia</taxon>
        <taxon>Myxococcales</taxon>
        <taxon>Cystobacterineae</taxon>
        <taxon>Anaeromyxobacteraceae</taxon>
        <taxon>Anaeromyxobacter</taxon>
    </lineage>
</organism>
<dbReference type="AlphaFoldDB" id="B8JBJ3"/>
<sequence length="160" mass="17831">MKRIVEMLAAGLIAAVMGFAGPAAAEEKAAAAGDNVTLHYHRADGSYDGWALHTWESFQAKSEASDEWAAKQMSDRPLKGVTWFKPMQPSGKDDFGVFWTIPASEYENGRVNYIIHKGDKKDQCNKDMFWMIKDSKEAWVVSGDCKVYTSKADAEKAMKK</sequence>
<dbReference type="HOGENOM" id="CLU_1668100_0_0_7"/>
<dbReference type="GO" id="GO:0005975">
    <property type="term" value="P:carbohydrate metabolic process"/>
    <property type="evidence" value="ECO:0007669"/>
    <property type="project" value="InterPro"/>
</dbReference>
<accession>B8JBJ3</accession>
<dbReference type="EMBL" id="CP001359">
    <property type="protein sequence ID" value="ACL67601.1"/>
    <property type="molecule type" value="Genomic_DNA"/>
</dbReference>
<dbReference type="GO" id="GO:0016798">
    <property type="term" value="F:hydrolase activity, acting on glycosyl bonds"/>
    <property type="evidence" value="ECO:0007669"/>
    <property type="project" value="UniProtKB-KW"/>
</dbReference>
<keyword evidence="3" id="KW-0378">Hydrolase</keyword>